<comment type="caution">
    <text evidence="4">The sequence shown here is derived from an EMBL/GenBank/DDBJ whole genome shotgun (WGS) entry which is preliminary data.</text>
</comment>
<dbReference type="SUPFAM" id="SSF50891">
    <property type="entry name" value="Cyclophilin-like"/>
    <property type="match status" value="1"/>
</dbReference>
<protein>
    <submittedName>
        <fullName evidence="4">E3 SUMO-protein ligase RanBP2-like</fullName>
    </submittedName>
</protein>
<name>A0ABD2C2A9_VESMC</name>
<dbReference type="PROSITE" id="PS50072">
    <property type="entry name" value="CSA_PPIASE_2"/>
    <property type="match status" value="1"/>
</dbReference>
<evidence type="ECO:0000313" key="4">
    <source>
        <dbReference type="EMBL" id="KAL2739176.1"/>
    </source>
</evidence>
<dbReference type="InterPro" id="IPR002130">
    <property type="entry name" value="Cyclophilin-type_PPIase_dom"/>
</dbReference>
<evidence type="ECO:0000256" key="1">
    <source>
        <dbReference type="ARBA" id="ARBA00008315"/>
    </source>
</evidence>
<dbReference type="EMBL" id="JAYRBN010000061">
    <property type="protein sequence ID" value="KAL2739176.1"/>
    <property type="molecule type" value="Genomic_DNA"/>
</dbReference>
<comment type="similarity">
    <text evidence="1">Belongs to the CFAP97 family.</text>
</comment>
<feature type="compositionally biased region" description="Basic residues" evidence="2">
    <location>
        <begin position="13"/>
        <end position="23"/>
    </location>
</feature>
<dbReference type="Pfam" id="PF13879">
    <property type="entry name" value="Hmw_CFAP97"/>
    <property type="match status" value="1"/>
</dbReference>
<accession>A0ABD2C2A9</accession>
<dbReference type="PANTHER" id="PTHR11071:SF561">
    <property type="entry name" value="PEPTIDYL-PROLYL CIS-TRANS ISOMERASE D-RELATED"/>
    <property type="match status" value="1"/>
</dbReference>
<evidence type="ECO:0000313" key="5">
    <source>
        <dbReference type="Proteomes" id="UP001607303"/>
    </source>
</evidence>
<gene>
    <name evidence="4" type="ORF">V1477_010565</name>
</gene>
<dbReference type="Pfam" id="PF00160">
    <property type="entry name" value="Pro_isomerase"/>
    <property type="match status" value="1"/>
</dbReference>
<keyword evidence="5" id="KW-1185">Reference proteome</keyword>
<feature type="compositionally biased region" description="Basic and acidic residues" evidence="2">
    <location>
        <begin position="1"/>
        <end position="12"/>
    </location>
</feature>
<dbReference type="InterPro" id="IPR029488">
    <property type="entry name" value="Hmw/CFAP97"/>
</dbReference>
<organism evidence="4 5">
    <name type="scientific">Vespula maculifrons</name>
    <name type="common">Eastern yellow jacket</name>
    <name type="synonym">Wasp</name>
    <dbReference type="NCBI Taxonomy" id="7453"/>
    <lineage>
        <taxon>Eukaryota</taxon>
        <taxon>Metazoa</taxon>
        <taxon>Ecdysozoa</taxon>
        <taxon>Arthropoda</taxon>
        <taxon>Hexapoda</taxon>
        <taxon>Insecta</taxon>
        <taxon>Pterygota</taxon>
        <taxon>Neoptera</taxon>
        <taxon>Endopterygota</taxon>
        <taxon>Hymenoptera</taxon>
        <taxon>Apocrita</taxon>
        <taxon>Aculeata</taxon>
        <taxon>Vespoidea</taxon>
        <taxon>Vespidae</taxon>
        <taxon>Vespinae</taxon>
        <taxon>Vespula</taxon>
    </lineage>
</organism>
<feature type="domain" description="PPIase cyclophilin-type" evidence="3">
    <location>
        <begin position="211"/>
        <end position="369"/>
    </location>
</feature>
<dbReference type="PANTHER" id="PTHR11071">
    <property type="entry name" value="PEPTIDYL-PROLYL CIS-TRANS ISOMERASE"/>
    <property type="match status" value="1"/>
</dbReference>
<sequence>MKKIKEEDDKSQKSKSKKRLKKVNIPKRLNYKNYLEHLQKMKNIVPKTDSKPPKFNVEVYFKPRRLEVDARRVRELDKENMNLLKSLNIITRLGGVVDCWQKKYTYKSKFETQHLENKKIMKENDALLKKINQVSSQYTAADFIKDWKHLRARLDVEKKRKTEKLKRTVVTPGMKKDYCMLYDAALFHTLDQSVRSRCFLEIKDQENKQILGTIVIELYIDIVPKTCANFEAFCRGTNGLSYKNTPIHRIVPGYWCQGGDVVKFNGLGGTSIYGDSFKDENFNLRHAGPGVLSMYKTNDMKENNSKFNLTFKTLKTMDGRRVVFGKVVSNLSVIYKVVKYNLKLCVAIEEYGTKSGKPIKSIIISNCGVLSSKSNIHK</sequence>
<dbReference type="InterPro" id="IPR029000">
    <property type="entry name" value="Cyclophilin-like_dom_sf"/>
</dbReference>
<reference evidence="4 5" key="1">
    <citation type="journal article" date="2024" name="Ann. Entomol. Soc. Am.">
        <title>Genomic analyses of the southern and eastern yellowjacket wasps (Hymenoptera: Vespidae) reveal evolutionary signatures of social life.</title>
        <authorList>
            <person name="Catto M.A."/>
            <person name="Caine P.B."/>
            <person name="Orr S.E."/>
            <person name="Hunt B.G."/>
            <person name="Goodisman M.A.D."/>
        </authorList>
    </citation>
    <scope>NUCLEOTIDE SEQUENCE [LARGE SCALE GENOMIC DNA]</scope>
    <source>
        <strain evidence="4">232</strain>
        <tissue evidence="4">Head and thorax</tissue>
    </source>
</reference>
<dbReference type="Proteomes" id="UP001607303">
    <property type="component" value="Unassembled WGS sequence"/>
</dbReference>
<dbReference type="AlphaFoldDB" id="A0ABD2C2A9"/>
<proteinExistence type="inferred from homology"/>
<evidence type="ECO:0000256" key="2">
    <source>
        <dbReference type="SAM" id="MobiDB-lite"/>
    </source>
</evidence>
<dbReference type="PRINTS" id="PR00153">
    <property type="entry name" value="CSAPPISMRASE"/>
</dbReference>
<evidence type="ECO:0000259" key="3">
    <source>
        <dbReference type="PROSITE" id="PS50072"/>
    </source>
</evidence>
<dbReference type="Gene3D" id="2.40.100.10">
    <property type="entry name" value="Cyclophilin-like"/>
    <property type="match status" value="1"/>
</dbReference>
<feature type="region of interest" description="Disordered" evidence="2">
    <location>
        <begin position="1"/>
        <end position="23"/>
    </location>
</feature>